<feature type="region of interest" description="Disordered" evidence="1">
    <location>
        <begin position="205"/>
        <end position="227"/>
    </location>
</feature>
<feature type="transmembrane region" description="Helical" evidence="2">
    <location>
        <begin position="408"/>
        <end position="441"/>
    </location>
</feature>
<dbReference type="PANTHER" id="PTHR48125">
    <property type="entry name" value="LP07818P1"/>
    <property type="match status" value="1"/>
</dbReference>
<feature type="region of interest" description="Disordered" evidence="1">
    <location>
        <begin position="1055"/>
        <end position="1104"/>
    </location>
</feature>
<accession>A0A5B7DGF5</accession>
<gene>
    <name evidence="3" type="ORF">E2C01_013118</name>
</gene>
<name>A0A5B7DGF5_PORTR</name>
<evidence type="ECO:0000256" key="2">
    <source>
        <dbReference type="SAM" id="Phobius"/>
    </source>
</evidence>
<evidence type="ECO:0000256" key="1">
    <source>
        <dbReference type="SAM" id="MobiDB-lite"/>
    </source>
</evidence>
<sequence>MCHMHRVTLSATPRHASTRPATPILLPRHTLNMITACPDPGLTRHTTSLGIGFLKSTKATQYLQGFFLMVVVVVVMEVVVQQQQHKQHQQNHQQQHQRTQQRPHQQQRHQHKQQEKEEQQQEQKKQEQEKEKKKEEDDDEEEEEKEEEEEEKQPSLQPASKPSVQYAPLQHPPIPHDSPPVSPPLTPAAKDLLQILRQVFGPLPKTRVPPSAPSSLTGQFDSHGAARPLMPPSLPLTNPQGHYPGVDHMGHHDTPVEGATSSPWDDYYTFQLNPIRRISPGGNTDAAHVLKLRGGMGQGVGHGEGFGAGYGALPGVPAYPSPLALATLLNLKALTNPTGPPLPTLSPLYRQDRHHSQEREQREQAQPQEDREGEPPPPPSPSPPPQASPQQLQQEVERRQTMRRMITAAGFVLPVTTALLGALGAPVALMAPLGLAIPALLSTGFLDISGRSAGRGSEWRFNPSHTKMQIQKGWEAEERLGGDREALAALSHNVSAGEVLERRRRDVTEGTEAAAFLPKPKPAAPPSRPDFTSDGFYGGFPPPLLQPELLNELLKPSPPSTIIHGLPPSLLQPDLNEVYRPSPPSHGFPSSLLLPDLNELHKPAPPSSTTVYGEPSPFSNFSALSDHLLHLYGYPPASPPAVIMVSSDYEDLQQLADPALVEEEAVQDAAVAAAALAVGDTTQLAQSLIDFVTNLVSAFSEFFSDLKQALTDNPTLAIVFFIPFLLLPFFSRGIGRPGGFRRRVYVMPQGRAYRDALARQVLADIQHLKRLYGARSDDTLLLRLPPSSLAPDYNDNNTILYLRVPHKPRHVPGHSRSSQTPSSFPDVPAVPARPAAPQVPASPAQQATPNLPAVLPTRRPINTALVAEYLALMETFTKLRELNGLRNSTIAINEVHFQHPPLVPSQSEPVPSPDLYFLNNAAEDASEVAPKVAEAITDLITAIGDAISSFIESIAEAISSFLEDLAAAIEEKPAVLLLGIVPLFLLLLHLFTSRHSYGLSHMSSGGYGHKPGYSGRSVAFSPSSAALLLDVPTAESLAAHILALVQDFEARHGSSFPPEPQEFGVHVQESDDDSQNPPRQFEESIDHHKSVHRENFPPNIQESS</sequence>
<feature type="compositionally biased region" description="Pro residues" evidence="1">
    <location>
        <begin position="170"/>
        <end position="186"/>
    </location>
</feature>
<feature type="compositionally biased region" description="Basic residues" evidence="1">
    <location>
        <begin position="99"/>
        <end position="111"/>
    </location>
</feature>
<feature type="compositionally biased region" description="Basic and acidic residues" evidence="1">
    <location>
        <begin position="1080"/>
        <end position="1095"/>
    </location>
</feature>
<keyword evidence="2" id="KW-1133">Transmembrane helix</keyword>
<dbReference type="EMBL" id="VSRR010000845">
    <property type="protein sequence ID" value="MPC20186.1"/>
    <property type="molecule type" value="Genomic_DNA"/>
</dbReference>
<feature type="region of interest" description="Disordered" evidence="1">
    <location>
        <begin position="86"/>
        <end position="186"/>
    </location>
</feature>
<feature type="region of interest" description="Disordered" evidence="1">
    <location>
        <begin position="1"/>
        <end position="20"/>
    </location>
</feature>
<evidence type="ECO:0000313" key="4">
    <source>
        <dbReference type="Proteomes" id="UP000324222"/>
    </source>
</evidence>
<feature type="compositionally biased region" description="Pro residues" evidence="1">
    <location>
        <begin position="375"/>
        <end position="387"/>
    </location>
</feature>
<comment type="caution">
    <text evidence="3">The sequence shown here is derived from an EMBL/GenBank/DDBJ whole genome shotgun (WGS) entry which is preliminary data.</text>
</comment>
<dbReference type="Proteomes" id="UP000324222">
    <property type="component" value="Unassembled WGS sequence"/>
</dbReference>
<feature type="compositionally biased region" description="Polar residues" evidence="1">
    <location>
        <begin position="154"/>
        <end position="163"/>
    </location>
</feature>
<feature type="compositionally biased region" description="Basic and acidic residues" evidence="1">
    <location>
        <begin position="112"/>
        <end position="135"/>
    </location>
</feature>
<feature type="transmembrane region" description="Helical" evidence="2">
    <location>
        <begin position="62"/>
        <end position="80"/>
    </location>
</feature>
<keyword evidence="2" id="KW-0472">Membrane</keyword>
<keyword evidence="2" id="KW-0812">Transmembrane</keyword>
<organism evidence="3 4">
    <name type="scientific">Portunus trituberculatus</name>
    <name type="common">Swimming crab</name>
    <name type="synonym">Neptunus trituberculatus</name>
    <dbReference type="NCBI Taxonomy" id="210409"/>
    <lineage>
        <taxon>Eukaryota</taxon>
        <taxon>Metazoa</taxon>
        <taxon>Ecdysozoa</taxon>
        <taxon>Arthropoda</taxon>
        <taxon>Crustacea</taxon>
        <taxon>Multicrustacea</taxon>
        <taxon>Malacostraca</taxon>
        <taxon>Eumalacostraca</taxon>
        <taxon>Eucarida</taxon>
        <taxon>Decapoda</taxon>
        <taxon>Pleocyemata</taxon>
        <taxon>Brachyura</taxon>
        <taxon>Eubrachyura</taxon>
        <taxon>Portunoidea</taxon>
        <taxon>Portunidae</taxon>
        <taxon>Portuninae</taxon>
        <taxon>Portunus</taxon>
    </lineage>
</organism>
<feature type="region of interest" description="Disordered" evidence="1">
    <location>
        <begin position="338"/>
        <end position="398"/>
    </location>
</feature>
<feature type="compositionally biased region" description="Low complexity" evidence="1">
    <location>
        <begin position="86"/>
        <end position="98"/>
    </location>
</feature>
<dbReference type="PANTHER" id="PTHR48125:SF12">
    <property type="entry name" value="AT HOOK TRANSCRIPTION FACTOR FAMILY-RELATED"/>
    <property type="match status" value="1"/>
</dbReference>
<feature type="compositionally biased region" description="Acidic residues" evidence="1">
    <location>
        <begin position="136"/>
        <end position="151"/>
    </location>
</feature>
<dbReference type="AlphaFoldDB" id="A0A5B7DGF5"/>
<feature type="compositionally biased region" description="Basic and acidic residues" evidence="1">
    <location>
        <begin position="350"/>
        <end position="374"/>
    </location>
</feature>
<feature type="region of interest" description="Disordered" evidence="1">
    <location>
        <begin position="809"/>
        <end position="855"/>
    </location>
</feature>
<feature type="compositionally biased region" description="Low complexity" evidence="1">
    <location>
        <begin position="825"/>
        <end position="847"/>
    </location>
</feature>
<protein>
    <submittedName>
        <fullName evidence="3">Uncharacterized protein</fullName>
    </submittedName>
</protein>
<reference evidence="3 4" key="1">
    <citation type="submission" date="2019-05" db="EMBL/GenBank/DDBJ databases">
        <title>Another draft genome of Portunus trituberculatus and its Hox gene families provides insights of decapod evolution.</title>
        <authorList>
            <person name="Jeong J.-H."/>
            <person name="Song I."/>
            <person name="Kim S."/>
            <person name="Choi T."/>
            <person name="Kim D."/>
            <person name="Ryu S."/>
            <person name="Kim W."/>
        </authorList>
    </citation>
    <scope>NUCLEOTIDE SEQUENCE [LARGE SCALE GENOMIC DNA]</scope>
    <source>
        <tissue evidence="3">Muscle</tissue>
    </source>
</reference>
<proteinExistence type="predicted"/>
<evidence type="ECO:0000313" key="3">
    <source>
        <dbReference type="EMBL" id="MPC20186.1"/>
    </source>
</evidence>
<keyword evidence="4" id="KW-1185">Reference proteome</keyword>